<evidence type="ECO:0000313" key="3">
    <source>
        <dbReference type="EMBL" id="KAJ1109857.1"/>
    </source>
</evidence>
<name>A0AAV7N1M7_PLEWA</name>
<feature type="chain" id="PRO_5044000884" evidence="2">
    <location>
        <begin position="40"/>
        <end position="236"/>
    </location>
</feature>
<organism evidence="3 4">
    <name type="scientific">Pleurodeles waltl</name>
    <name type="common">Iberian ribbed newt</name>
    <dbReference type="NCBI Taxonomy" id="8319"/>
    <lineage>
        <taxon>Eukaryota</taxon>
        <taxon>Metazoa</taxon>
        <taxon>Chordata</taxon>
        <taxon>Craniata</taxon>
        <taxon>Vertebrata</taxon>
        <taxon>Euteleostomi</taxon>
        <taxon>Amphibia</taxon>
        <taxon>Batrachia</taxon>
        <taxon>Caudata</taxon>
        <taxon>Salamandroidea</taxon>
        <taxon>Salamandridae</taxon>
        <taxon>Pleurodelinae</taxon>
        <taxon>Pleurodeles</taxon>
    </lineage>
</organism>
<proteinExistence type="predicted"/>
<accession>A0AAV7N1M7</accession>
<comment type="caution">
    <text evidence="3">The sequence shown here is derived from an EMBL/GenBank/DDBJ whole genome shotgun (WGS) entry which is preliminary data.</text>
</comment>
<dbReference type="Proteomes" id="UP001066276">
    <property type="component" value="Chromosome 9"/>
</dbReference>
<dbReference type="AlphaFoldDB" id="A0AAV7N1M7"/>
<feature type="region of interest" description="Disordered" evidence="1">
    <location>
        <begin position="130"/>
        <end position="180"/>
    </location>
</feature>
<dbReference type="EMBL" id="JANPWB010000013">
    <property type="protein sequence ID" value="KAJ1109857.1"/>
    <property type="molecule type" value="Genomic_DNA"/>
</dbReference>
<keyword evidence="4" id="KW-1185">Reference proteome</keyword>
<reference evidence="3" key="1">
    <citation type="journal article" date="2022" name="bioRxiv">
        <title>Sequencing and chromosome-scale assembly of the giantPleurodeles waltlgenome.</title>
        <authorList>
            <person name="Brown T."/>
            <person name="Elewa A."/>
            <person name="Iarovenko S."/>
            <person name="Subramanian E."/>
            <person name="Araus A.J."/>
            <person name="Petzold A."/>
            <person name="Susuki M."/>
            <person name="Suzuki K.-i.T."/>
            <person name="Hayashi T."/>
            <person name="Toyoda A."/>
            <person name="Oliveira C."/>
            <person name="Osipova E."/>
            <person name="Leigh N.D."/>
            <person name="Simon A."/>
            <person name="Yun M.H."/>
        </authorList>
    </citation>
    <scope>NUCLEOTIDE SEQUENCE</scope>
    <source>
        <strain evidence="3">20211129_DDA</strain>
        <tissue evidence="3">Liver</tissue>
    </source>
</reference>
<keyword evidence="2" id="KW-0732">Signal</keyword>
<gene>
    <name evidence="3" type="ORF">NDU88_007214</name>
</gene>
<evidence type="ECO:0000256" key="1">
    <source>
        <dbReference type="SAM" id="MobiDB-lite"/>
    </source>
</evidence>
<evidence type="ECO:0000313" key="4">
    <source>
        <dbReference type="Proteomes" id="UP001066276"/>
    </source>
</evidence>
<feature type="compositionally biased region" description="Basic residues" evidence="1">
    <location>
        <begin position="130"/>
        <end position="144"/>
    </location>
</feature>
<feature type="compositionally biased region" description="Polar residues" evidence="1">
    <location>
        <begin position="163"/>
        <end position="178"/>
    </location>
</feature>
<feature type="signal peptide" evidence="2">
    <location>
        <begin position="1"/>
        <end position="39"/>
    </location>
</feature>
<protein>
    <submittedName>
        <fullName evidence="3">Uncharacterized protein</fullName>
    </submittedName>
</protein>
<evidence type="ECO:0000256" key="2">
    <source>
        <dbReference type="SAM" id="SignalP"/>
    </source>
</evidence>
<sequence>MEVGRLWWRASKNNSCRAGLPVDFWFALLLGIASSACEGYPVGSKPFLRVEPGQKCASQSTLIAEAGSVSNRWRAKWGRGTLSPAVIGVRGLYLPRRSLQWQESRSSHNSRTQLLPLRWASIDEAHRRSSRVLRRVSSRGRRSGTPRGSSWSPKLGSPRLQKGRSQSRSDATPPSLQVISFRDALPADRVSAAGRFGSGVKLGGGGGVPTRVEVVVSASAGPPPAPRDRYSAELRV</sequence>